<protein>
    <recommendedName>
        <fullName evidence="2">C-type lectin domain-containing protein</fullName>
    </recommendedName>
</protein>
<keyword evidence="4" id="KW-1185">Reference proteome</keyword>
<evidence type="ECO:0000259" key="2">
    <source>
        <dbReference type="PROSITE" id="PS50041"/>
    </source>
</evidence>
<dbReference type="Gene3D" id="3.10.100.10">
    <property type="entry name" value="Mannose-Binding Protein A, subunit A"/>
    <property type="match status" value="1"/>
</dbReference>
<proteinExistence type="predicted"/>
<dbReference type="InterPro" id="IPR016186">
    <property type="entry name" value="C-type_lectin-like/link_sf"/>
</dbReference>
<feature type="signal peptide" evidence="1">
    <location>
        <begin position="1"/>
        <end position="19"/>
    </location>
</feature>
<comment type="caution">
    <text evidence="3">The sequence shown here is derived from an EMBL/GenBank/DDBJ whole genome shotgun (WGS) entry which is preliminary data.</text>
</comment>
<name>A0A3M7T549_BRAPC</name>
<organism evidence="3 4">
    <name type="scientific">Brachionus plicatilis</name>
    <name type="common">Marine rotifer</name>
    <name type="synonym">Brachionus muelleri</name>
    <dbReference type="NCBI Taxonomy" id="10195"/>
    <lineage>
        <taxon>Eukaryota</taxon>
        <taxon>Metazoa</taxon>
        <taxon>Spiralia</taxon>
        <taxon>Gnathifera</taxon>
        <taxon>Rotifera</taxon>
        <taxon>Eurotatoria</taxon>
        <taxon>Monogononta</taxon>
        <taxon>Pseudotrocha</taxon>
        <taxon>Ploima</taxon>
        <taxon>Brachionidae</taxon>
        <taxon>Brachionus</taxon>
    </lineage>
</organism>
<accession>A0A3M7T549</accession>
<dbReference type="OrthoDB" id="441660at2759"/>
<dbReference type="SUPFAM" id="SSF56436">
    <property type="entry name" value="C-type lectin-like"/>
    <property type="match status" value="1"/>
</dbReference>
<evidence type="ECO:0000313" key="3">
    <source>
        <dbReference type="EMBL" id="RNA43174.1"/>
    </source>
</evidence>
<dbReference type="InterPro" id="IPR016187">
    <property type="entry name" value="CTDL_fold"/>
</dbReference>
<dbReference type="EMBL" id="REGN01000263">
    <property type="protein sequence ID" value="RNA43174.1"/>
    <property type="molecule type" value="Genomic_DNA"/>
</dbReference>
<evidence type="ECO:0000256" key="1">
    <source>
        <dbReference type="SAM" id="SignalP"/>
    </source>
</evidence>
<keyword evidence="1" id="KW-0732">Signal</keyword>
<dbReference type="Proteomes" id="UP000276133">
    <property type="component" value="Unassembled WGS sequence"/>
</dbReference>
<feature type="domain" description="C-type lectin" evidence="2">
    <location>
        <begin position="133"/>
        <end position="217"/>
    </location>
</feature>
<dbReference type="InterPro" id="IPR001304">
    <property type="entry name" value="C-type_lectin-like"/>
</dbReference>
<sequence>MKILFMILVINKLILLSNCSNKWSAKFIKKAARITDQSWKIYSAPGSQFSKFWCLNKCRDNIYCAYVEHGNAKCIFYSEYAKDSLISSNDAYLYEKISYKIEIQKCSQSDNYWSLSQKKCLSCLSGFTKYAGWPYACYQLLSGKYRFASAKLECQNKGTSLITPKSRRELDFIEETFGISGIWVYSSVSSATEVYKWSDGMRVGGFMPGQPSHSAGNMATLSEPFLGVLEGGLNDYPPMMHLKNGIIGISSKNLFIK</sequence>
<dbReference type="PROSITE" id="PS50041">
    <property type="entry name" value="C_TYPE_LECTIN_2"/>
    <property type="match status" value="1"/>
</dbReference>
<dbReference type="AlphaFoldDB" id="A0A3M7T549"/>
<gene>
    <name evidence="3" type="ORF">BpHYR1_021237</name>
</gene>
<dbReference type="CDD" id="cd00037">
    <property type="entry name" value="CLECT"/>
    <property type="match status" value="1"/>
</dbReference>
<reference evidence="3 4" key="1">
    <citation type="journal article" date="2018" name="Sci. Rep.">
        <title>Genomic signatures of local adaptation to the degree of environmental predictability in rotifers.</title>
        <authorList>
            <person name="Franch-Gras L."/>
            <person name="Hahn C."/>
            <person name="Garcia-Roger E.M."/>
            <person name="Carmona M.J."/>
            <person name="Serra M."/>
            <person name="Gomez A."/>
        </authorList>
    </citation>
    <scope>NUCLEOTIDE SEQUENCE [LARGE SCALE GENOMIC DNA]</scope>
    <source>
        <strain evidence="3">HYR1</strain>
    </source>
</reference>
<evidence type="ECO:0000313" key="4">
    <source>
        <dbReference type="Proteomes" id="UP000276133"/>
    </source>
</evidence>
<feature type="chain" id="PRO_5018004176" description="C-type lectin domain-containing protein" evidence="1">
    <location>
        <begin position="20"/>
        <end position="257"/>
    </location>
</feature>